<proteinExistence type="predicted"/>
<evidence type="ECO:0000313" key="2">
    <source>
        <dbReference type="EMBL" id="CDW23904.1"/>
    </source>
</evidence>
<evidence type="ECO:0000256" key="1">
    <source>
        <dbReference type="SAM" id="SignalP"/>
    </source>
</evidence>
<accession>A0A0K2TCY3</accession>
<feature type="signal peptide" evidence="1">
    <location>
        <begin position="1"/>
        <end position="24"/>
    </location>
</feature>
<dbReference type="OrthoDB" id="10055432at2759"/>
<dbReference type="PANTHER" id="PTHR41153:SF2">
    <property type="entry name" value="RE41427P"/>
    <property type="match status" value="1"/>
</dbReference>
<dbReference type="SUPFAM" id="SSF57501">
    <property type="entry name" value="Cystine-knot cytokines"/>
    <property type="match status" value="1"/>
</dbReference>
<dbReference type="EMBL" id="HACA01006543">
    <property type="protein sequence ID" value="CDW23904.1"/>
    <property type="molecule type" value="Transcribed_RNA"/>
</dbReference>
<protein>
    <submittedName>
        <fullName evidence="2">Putative LOC100742230 [Bombus impatiens]</fullName>
    </submittedName>
</protein>
<dbReference type="PANTHER" id="PTHR41153">
    <property type="entry name" value="RE41427P"/>
    <property type="match status" value="1"/>
</dbReference>
<dbReference type="AlphaFoldDB" id="A0A0K2TCY3"/>
<sequence length="171" mass="19189">MKISYQTCLISIIFCIELLKGSSANCHGKKLKYIYGDALRDGENCMGPDGFSYPSTQIRRFLRKNARTGRTFSNFGRFVQDPSITRDQLLETYTRSKSGDFMTLSRTKRNANETSESKKEVCGASTPPRLCKSTFNTTAPMYGVSLTSGEAVTIVQKFPDLLQQVVYETCE</sequence>
<dbReference type="InterPro" id="IPR029034">
    <property type="entry name" value="Cystine-knot_cytokine"/>
</dbReference>
<keyword evidence="1" id="KW-0732">Signal</keyword>
<name>A0A0K2TCY3_LEPSM</name>
<reference evidence="2" key="1">
    <citation type="submission" date="2014-05" db="EMBL/GenBank/DDBJ databases">
        <authorList>
            <person name="Chronopoulou M."/>
        </authorList>
    </citation>
    <scope>NUCLEOTIDE SEQUENCE</scope>
    <source>
        <tissue evidence="2">Whole organism</tissue>
    </source>
</reference>
<organism evidence="2">
    <name type="scientific">Lepeophtheirus salmonis</name>
    <name type="common">Salmon louse</name>
    <name type="synonym">Caligus salmonis</name>
    <dbReference type="NCBI Taxonomy" id="72036"/>
    <lineage>
        <taxon>Eukaryota</taxon>
        <taxon>Metazoa</taxon>
        <taxon>Ecdysozoa</taxon>
        <taxon>Arthropoda</taxon>
        <taxon>Crustacea</taxon>
        <taxon>Multicrustacea</taxon>
        <taxon>Hexanauplia</taxon>
        <taxon>Copepoda</taxon>
        <taxon>Siphonostomatoida</taxon>
        <taxon>Caligidae</taxon>
        <taxon>Lepeophtheirus</taxon>
    </lineage>
</organism>
<feature type="chain" id="PRO_5005487685" evidence="1">
    <location>
        <begin position="25"/>
        <end position="171"/>
    </location>
</feature>